<dbReference type="InterPro" id="IPR036188">
    <property type="entry name" value="FAD/NAD-bd_sf"/>
</dbReference>
<feature type="region of interest" description="Disordered" evidence="1">
    <location>
        <begin position="410"/>
        <end position="429"/>
    </location>
</feature>
<gene>
    <name evidence="2" type="primary">lodB</name>
    <name evidence="2" type="ORF">KOR34_50450</name>
</gene>
<dbReference type="PRINTS" id="PR00420">
    <property type="entry name" value="RNGMNOXGNASE"/>
</dbReference>
<dbReference type="Pfam" id="PF04820">
    <property type="entry name" value="Trp_halogenase"/>
    <property type="match status" value="2"/>
</dbReference>
<reference evidence="2 3" key="1">
    <citation type="submission" date="2019-02" db="EMBL/GenBank/DDBJ databases">
        <title>Deep-cultivation of Planctomycetes and their phenomic and genomic characterization uncovers novel biology.</title>
        <authorList>
            <person name="Wiegand S."/>
            <person name="Jogler M."/>
            <person name="Boedeker C."/>
            <person name="Pinto D."/>
            <person name="Vollmers J."/>
            <person name="Rivas-Marin E."/>
            <person name="Kohn T."/>
            <person name="Peeters S.H."/>
            <person name="Heuer A."/>
            <person name="Rast P."/>
            <person name="Oberbeckmann S."/>
            <person name="Bunk B."/>
            <person name="Jeske O."/>
            <person name="Meyerdierks A."/>
            <person name="Storesund J.E."/>
            <person name="Kallscheuer N."/>
            <person name="Luecker S."/>
            <person name="Lage O.M."/>
            <person name="Pohl T."/>
            <person name="Merkel B.J."/>
            <person name="Hornburger P."/>
            <person name="Mueller R.-W."/>
            <person name="Bruemmer F."/>
            <person name="Labrenz M."/>
            <person name="Spormann A.M."/>
            <person name="Op Den Camp H."/>
            <person name="Overmann J."/>
            <person name="Amann R."/>
            <person name="Jetten M.S.M."/>
            <person name="Mascher T."/>
            <person name="Medema M.H."/>
            <person name="Devos D.P."/>
            <person name="Kaster A.-K."/>
            <person name="Ovreas L."/>
            <person name="Rohde M."/>
            <person name="Galperin M.Y."/>
            <person name="Jogler C."/>
        </authorList>
    </citation>
    <scope>NUCLEOTIDE SEQUENCE [LARGE SCALE GENOMIC DNA]</scope>
    <source>
        <strain evidence="2 3">KOR34</strain>
    </source>
</reference>
<comment type="caution">
    <text evidence="2">The sequence shown here is derived from an EMBL/GenBank/DDBJ whole genome shotgun (WGS) entry which is preliminary data.</text>
</comment>
<dbReference type="SUPFAM" id="SSF51905">
    <property type="entry name" value="FAD/NAD(P)-binding domain"/>
    <property type="match status" value="1"/>
</dbReference>
<dbReference type="PANTHER" id="PTHR43747:SF1">
    <property type="entry name" value="SLR1998 PROTEIN"/>
    <property type="match status" value="1"/>
</dbReference>
<dbReference type="RefSeq" id="WP_146568840.1">
    <property type="nucleotide sequence ID" value="NZ_SIHJ01000005.1"/>
</dbReference>
<keyword evidence="2" id="KW-0560">Oxidoreductase</keyword>
<dbReference type="OrthoDB" id="9806565at2"/>
<dbReference type="InterPro" id="IPR050816">
    <property type="entry name" value="Flavin-dep_Halogenase_NPB"/>
</dbReference>
<dbReference type="Proteomes" id="UP000316714">
    <property type="component" value="Unassembled WGS sequence"/>
</dbReference>
<dbReference type="PANTHER" id="PTHR43747">
    <property type="entry name" value="FAD-BINDING PROTEIN"/>
    <property type="match status" value="1"/>
</dbReference>
<dbReference type="EMBL" id="SIHJ01000005">
    <property type="protein sequence ID" value="TWT30486.1"/>
    <property type="molecule type" value="Genomic_DNA"/>
</dbReference>
<dbReference type="EC" id="1.-.-.-" evidence="2"/>
<proteinExistence type="predicted"/>
<organism evidence="2 3">
    <name type="scientific">Posidoniimonas corsicana</name>
    <dbReference type="NCBI Taxonomy" id="1938618"/>
    <lineage>
        <taxon>Bacteria</taxon>
        <taxon>Pseudomonadati</taxon>
        <taxon>Planctomycetota</taxon>
        <taxon>Planctomycetia</taxon>
        <taxon>Pirellulales</taxon>
        <taxon>Lacipirellulaceae</taxon>
        <taxon>Posidoniimonas</taxon>
    </lineage>
</organism>
<protein>
    <submittedName>
        <fullName evidence="2">Putative FAD-dependent oxidoreductase LodB</fullName>
        <ecNumber evidence="2">1.-.-.-</ecNumber>
    </submittedName>
</protein>
<evidence type="ECO:0000256" key="1">
    <source>
        <dbReference type="SAM" id="MobiDB-lite"/>
    </source>
</evidence>
<dbReference type="AlphaFoldDB" id="A0A5C5UVQ6"/>
<dbReference type="GO" id="GO:0004497">
    <property type="term" value="F:monooxygenase activity"/>
    <property type="evidence" value="ECO:0007669"/>
    <property type="project" value="InterPro"/>
</dbReference>
<keyword evidence="3" id="KW-1185">Reference proteome</keyword>
<dbReference type="Gene3D" id="3.50.50.60">
    <property type="entry name" value="FAD/NAD(P)-binding domain"/>
    <property type="match status" value="1"/>
</dbReference>
<accession>A0A5C5UVQ6</accession>
<evidence type="ECO:0000313" key="2">
    <source>
        <dbReference type="EMBL" id="TWT30486.1"/>
    </source>
</evidence>
<dbReference type="InterPro" id="IPR006905">
    <property type="entry name" value="Flavin_halogenase"/>
</dbReference>
<evidence type="ECO:0000313" key="3">
    <source>
        <dbReference type="Proteomes" id="UP000316714"/>
    </source>
</evidence>
<name>A0A5C5UVQ6_9BACT</name>
<sequence length="429" mass="47451">MPPTHQAYDCVVLGAGPAGCTAAALIAQAGFSSLLVDRDSLPREHVGESLMPETYWVFEKLGVLEQLNQSRFAKKVGVQFVNNTGKESQPFFFRNHDPHPSSETWHVERAEFDQLLFNNARAKGAECLDQTRALDVLTDGERVTGVRLQSGGQPINVDARVVVDCTGQQSLLANKFGLKQVNPNLRKASIWRHYRGADRDESGGGVKTIISHTRDKQAWFWYIPLSGDIVSVGVVADNDYLLKGRGKPEQVFQEELLKCDGVRQRVEGAEPLDDLRVAKEFSYSTDRPAGDGWVLAGDAWGFIDPVYSSGVYFAMKSADMAADCVIDALRHDDPSAARLGAWNDEFSAGTKWVRKLVHAFYSGEFRVGKFAKEHPEHMGALTNLLIGRMFHPDVPKLFDDLDPWLERMSAQSADDSDEDEPADGLPAIA</sequence>